<dbReference type="GO" id="GO:0006227">
    <property type="term" value="P:dUDP biosynthetic process"/>
    <property type="evidence" value="ECO:0007669"/>
    <property type="project" value="TreeGrafter"/>
</dbReference>
<comment type="similarity">
    <text evidence="1 7">Belongs to the thymidylate kinase family.</text>
</comment>
<evidence type="ECO:0000256" key="5">
    <source>
        <dbReference type="ARBA" id="ARBA00022777"/>
    </source>
</evidence>
<dbReference type="Proteomes" id="UP000017973">
    <property type="component" value="Unassembled WGS sequence"/>
</dbReference>
<keyword evidence="4 7" id="KW-0547">Nucleotide-binding</keyword>
<dbReference type="STRING" id="1408254.T458_24445"/>
<comment type="catalytic activity">
    <reaction evidence="7">
        <text>dTMP + ATP = dTDP + ADP</text>
        <dbReference type="Rhea" id="RHEA:13517"/>
        <dbReference type="ChEBI" id="CHEBI:30616"/>
        <dbReference type="ChEBI" id="CHEBI:58369"/>
        <dbReference type="ChEBI" id="CHEBI:63528"/>
        <dbReference type="ChEBI" id="CHEBI:456216"/>
        <dbReference type="EC" id="2.7.4.9"/>
    </reaction>
</comment>
<dbReference type="GO" id="GO:0006233">
    <property type="term" value="P:dTDP biosynthetic process"/>
    <property type="evidence" value="ECO:0007669"/>
    <property type="project" value="InterPro"/>
</dbReference>
<feature type="domain" description="Thymidylate kinase-like" evidence="8">
    <location>
        <begin position="8"/>
        <end position="197"/>
    </location>
</feature>
<dbReference type="EC" id="2.7.4.9" evidence="7"/>
<dbReference type="PANTHER" id="PTHR10344:SF1">
    <property type="entry name" value="THYMIDYLATE KINASE"/>
    <property type="match status" value="1"/>
</dbReference>
<organism evidence="9 10">
    <name type="scientific">Brevibacillus panacihumi W25</name>
    <dbReference type="NCBI Taxonomy" id="1408254"/>
    <lineage>
        <taxon>Bacteria</taxon>
        <taxon>Bacillati</taxon>
        <taxon>Bacillota</taxon>
        <taxon>Bacilli</taxon>
        <taxon>Bacillales</taxon>
        <taxon>Paenibacillaceae</taxon>
        <taxon>Brevibacillus</taxon>
    </lineage>
</organism>
<accession>V6M8B7</accession>
<evidence type="ECO:0000256" key="3">
    <source>
        <dbReference type="ARBA" id="ARBA00022727"/>
    </source>
</evidence>
<keyword evidence="5 7" id="KW-0418">Kinase</keyword>
<evidence type="ECO:0000313" key="9">
    <source>
        <dbReference type="EMBL" id="EST51573.1"/>
    </source>
</evidence>
<dbReference type="CDD" id="cd01672">
    <property type="entry name" value="TMPK"/>
    <property type="match status" value="1"/>
</dbReference>
<reference evidence="9 10" key="1">
    <citation type="journal article" date="2014" name="Genome Announc.">
        <title>Draft Genome Sequence of Brevibacillus panacihumi Strain W25, a Halotolerant Hydrocarbon-Degrading Bacterium.</title>
        <authorList>
            <person name="Wang X."/>
            <person name="Jin D."/>
            <person name="Zhou L."/>
            <person name="Wu L."/>
            <person name="An W."/>
            <person name="Chen Y."/>
            <person name="Zhao L."/>
        </authorList>
    </citation>
    <scope>NUCLEOTIDE SEQUENCE [LARGE SCALE GENOMIC DNA]</scope>
    <source>
        <strain evidence="9 10">W25</strain>
    </source>
</reference>
<comment type="caution">
    <text evidence="9">The sequence shown here is derived from an EMBL/GenBank/DDBJ whole genome shotgun (WGS) entry which is preliminary data.</text>
</comment>
<dbReference type="AlphaFoldDB" id="V6M8B7"/>
<sequence>MNGKLIVFEGIYACGKTTQIKLIKEHLISEGYEVVDTKWNSSEIKPFTDSIKLQGFTPLIWFSMHLADFILRYEKIVKPALNSGKIVLADRWVYTAFVRDSIKGVPLDYLEKCYSFAKTPDLTLIFDLPEQESLNRRRVKGVSPASAGLDLGLSNNLEESYLKYQQLMRMRYSSYVYKEQTLKLNAINSIESIFESITGRITELIRSD</sequence>
<dbReference type="HOGENOM" id="CLU_049131_0_2_9"/>
<comment type="function">
    <text evidence="7">Phosphorylation of dTMP to form dTDP in both de novo and salvage pathways of dTTP synthesis.</text>
</comment>
<keyword evidence="6 7" id="KW-0067">ATP-binding</keyword>
<dbReference type="EMBL" id="AYJU01000018">
    <property type="protein sequence ID" value="EST51573.1"/>
    <property type="molecule type" value="Genomic_DNA"/>
</dbReference>
<dbReference type="GO" id="GO:0005524">
    <property type="term" value="F:ATP binding"/>
    <property type="evidence" value="ECO:0007669"/>
    <property type="project" value="UniProtKB-UniRule"/>
</dbReference>
<dbReference type="RefSeq" id="WP_023558673.1">
    <property type="nucleotide sequence ID" value="NZ_KI629786.1"/>
</dbReference>
<dbReference type="HAMAP" id="MF_00165">
    <property type="entry name" value="Thymidylate_kinase"/>
    <property type="match status" value="1"/>
</dbReference>
<dbReference type="SUPFAM" id="SSF52540">
    <property type="entry name" value="P-loop containing nucleoside triphosphate hydrolases"/>
    <property type="match status" value="1"/>
</dbReference>
<evidence type="ECO:0000256" key="6">
    <source>
        <dbReference type="ARBA" id="ARBA00022840"/>
    </source>
</evidence>
<dbReference type="GO" id="GO:0004798">
    <property type="term" value="F:dTMP kinase activity"/>
    <property type="evidence" value="ECO:0007669"/>
    <property type="project" value="UniProtKB-UniRule"/>
</dbReference>
<keyword evidence="2 7" id="KW-0808">Transferase</keyword>
<protein>
    <recommendedName>
        <fullName evidence="7">Thymidylate kinase</fullName>
        <ecNumber evidence="7">2.7.4.9</ecNumber>
    </recommendedName>
    <alternativeName>
        <fullName evidence="7">dTMP kinase</fullName>
    </alternativeName>
</protein>
<dbReference type="InterPro" id="IPR018094">
    <property type="entry name" value="Thymidylate_kinase"/>
</dbReference>
<dbReference type="GO" id="GO:0006235">
    <property type="term" value="P:dTTP biosynthetic process"/>
    <property type="evidence" value="ECO:0007669"/>
    <property type="project" value="UniProtKB-UniRule"/>
</dbReference>
<evidence type="ECO:0000256" key="4">
    <source>
        <dbReference type="ARBA" id="ARBA00022741"/>
    </source>
</evidence>
<dbReference type="eggNOG" id="COG0125">
    <property type="taxonomic scope" value="Bacteria"/>
</dbReference>
<evidence type="ECO:0000259" key="8">
    <source>
        <dbReference type="Pfam" id="PF02223"/>
    </source>
</evidence>
<comment type="caution">
    <text evidence="7">Lacks conserved residue(s) required for the propagation of feature annotation.</text>
</comment>
<dbReference type="PANTHER" id="PTHR10344">
    <property type="entry name" value="THYMIDYLATE KINASE"/>
    <property type="match status" value="1"/>
</dbReference>
<name>V6M8B7_9BACL</name>
<dbReference type="InterPro" id="IPR027417">
    <property type="entry name" value="P-loop_NTPase"/>
</dbReference>
<keyword evidence="10" id="KW-1185">Reference proteome</keyword>
<evidence type="ECO:0000313" key="10">
    <source>
        <dbReference type="Proteomes" id="UP000017973"/>
    </source>
</evidence>
<dbReference type="GO" id="GO:0005737">
    <property type="term" value="C:cytoplasm"/>
    <property type="evidence" value="ECO:0007669"/>
    <property type="project" value="TreeGrafter"/>
</dbReference>
<evidence type="ECO:0000256" key="1">
    <source>
        <dbReference type="ARBA" id="ARBA00009776"/>
    </source>
</evidence>
<evidence type="ECO:0000256" key="7">
    <source>
        <dbReference type="HAMAP-Rule" id="MF_00165"/>
    </source>
</evidence>
<proteinExistence type="inferred from homology"/>
<dbReference type="InterPro" id="IPR039430">
    <property type="entry name" value="Thymidylate_kin-like_dom"/>
</dbReference>
<dbReference type="Gene3D" id="3.40.50.300">
    <property type="entry name" value="P-loop containing nucleotide triphosphate hydrolases"/>
    <property type="match status" value="1"/>
</dbReference>
<evidence type="ECO:0000256" key="2">
    <source>
        <dbReference type="ARBA" id="ARBA00022679"/>
    </source>
</evidence>
<dbReference type="Pfam" id="PF02223">
    <property type="entry name" value="Thymidylate_kin"/>
    <property type="match status" value="1"/>
</dbReference>
<gene>
    <name evidence="7" type="primary">tmk</name>
    <name evidence="9" type="ORF">T458_24445</name>
</gene>
<keyword evidence="3 7" id="KW-0545">Nucleotide biosynthesis</keyword>